<evidence type="ECO:0000313" key="1">
    <source>
        <dbReference type="EMBL" id="KAI3728207.1"/>
    </source>
</evidence>
<dbReference type="Proteomes" id="UP001055879">
    <property type="component" value="Linkage Group LG05"/>
</dbReference>
<accession>A0ACB9C1M7</accession>
<comment type="caution">
    <text evidence="1">The sequence shown here is derived from an EMBL/GenBank/DDBJ whole genome shotgun (WGS) entry which is preliminary data.</text>
</comment>
<protein>
    <submittedName>
        <fullName evidence="1">Uncharacterized protein</fullName>
    </submittedName>
</protein>
<reference evidence="1 2" key="2">
    <citation type="journal article" date="2022" name="Mol. Ecol. Resour.">
        <title>The genomes of chicory, endive, great burdock and yacon provide insights into Asteraceae paleo-polyploidization history and plant inulin production.</title>
        <authorList>
            <person name="Fan W."/>
            <person name="Wang S."/>
            <person name="Wang H."/>
            <person name="Wang A."/>
            <person name="Jiang F."/>
            <person name="Liu H."/>
            <person name="Zhao H."/>
            <person name="Xu D."/>
            <person name="Zhang Y."/>
        </authorList>
    </citation>
    <scope>NUCLEOTIDE SEQUENCE [LARGE SCALE GENOMIC DNA]</scope>
    <source>
        <strain evidence="2">cv. Niubang</strain>
    </source>
</reference>
<dbReference type="EMBL" id="CM042051">
    <property type="protein sequence ID" value="KAI3728207.1"/>
    <property type="molecule type" value="Genomic_DNA"/>
</dbReference>
<proteinExistence type="predicted"/>
<reference evidence="2" key="1">
    <citation type="journal article" date="2022" name="Mol. Ecol. Resour.">
        <title>The genomes of chicory, endive, great burdock and yacon provide insights into Asteraceae palaeo-polyploidization history and plant inulin production.</title>
        <authorList>
            <person name="Fan W."/>
            <person name="Wang S."/>
            <person name="Wang H."/>
            <person name="Wang A."/>
            <person name="Jiang F."/>
            <person name="Liu H."/>
            <person name="Zhao H."/>
            <person name="Xu D."/>
            <person name="Zhang Y."/>
        </authorList>
    </citation>
    <scope>NUCLEOTIDE SEQUENCE [LARGE SCALE GENOMIC DNA]</scope>
    <source>
        <strain evidence="2">cv. Niubang</strain>
    </source>
</reference>
<organism evidence="1 2">
    <name type="scientific">Arctium lappa</name>
    <name type="common">Greater burdock</name>
    <name type="synonym">Lappa major</name>
    <dbReference type="NCBI Taxonomy" id="4217"/>
    <lineage>
        <taxon>Eukaryota</taxon>
        <taxon>Viridiplantae</taxon>
        <taxon>Streptophyta</taxon>
        <taxon>Embryophyta</taxon>
        <taxon>Tracheophyta</taxon>
        <taxon>Spermatophyta</taxon>
        <taxon>Magnoliopsida</taxon>
        <taxon>eudicotyledons</taxon>
        <taxon>Gunneridae</taxon>
        <taxon>Pentapetalae</taxon>
        <taxon>asterids</taxon>
        <taxon>campanulids</taxon>
        <taxon>Asterales</taxon>
        <taxon>Asteraceae</taxon>
        <taxon>Carduoideae</taxon>
        <taxon>Cardueae</taxon>
        <taxon>Arctiinae</taxon>
        <taxon>Arctium</taxon>
    </lineage>
</organism>
<sequence>MAITEHRDIEKGDNKGLEDLVEPLVENKSKNVDVSEDQNDSIAMVLLSTVVAVCGSFEFGSCVGYTAPTQSAIVFDLNLSVAEYSLFGSIVTIGAMIGAVTSGRIADTIGRKGAMGLSAVFCIAGWLAIFFAMGAYSLDAGRFFTGYGIGIFSYVVPIYIAEIAPKHLRGGLTTLNQLMIVTGSSVSFLLGTVVSWRTLALVGLVPPVFLLVGLLFIPESPRWLAKVGREVEFNHSLRKLRGKKANISAEADEIHETIVTLQSLPKARVLDLFDPKYIRPVIIAVGLMVCQQSGGINGIGFYASQTFETAGFSSGKVGTILYALIQIPVTIIGMILMDKSGRRVLLLISSSGTFLGCFLAGTSFYFKDEGIFLEWVPLLAASGILIFIAAFSIGMGAVPWLIMSEIFPLHIKGAAGSLVVLVNWLGAWVVSYSFNFLIVWSPAGTFWLFSGFCIATIVFVAKLVPETKGKSLEEIQASINS</sequence>
<evidence type="ECO:0000313" key="2">
    <source>
        <dbReference type="Proteomes" id="UP001055879"/>
    </source>
</evidence>
<name>A0ACB9C1M7_ARCLA</name>
<keyword evidence="2" id="KW-1185">Reference proteome</keyword>
<gene>
    <name evidence="1" type="ORF">L6452_16839</name>
</gene>